<dbReference type="RefSeq" id="WP_010365355.1">
    <property type="nucleotide sequence ID" value="NZ_AKBN02000011.1"/>
</dbReference>
<dbReference type="InterPro" id="IPR021549">
    <property type="entry name" value="DUF2894"/>
</dbReference>
<proteinExistence type="predicted"/>
<comment type="caution">
    <text evidence="2">The sequence shown here is derived from an EMBL/GenBank/DDBJ whole genome shotgun (WGS) entry which is preliminary data.</text>
</comment>
<sequence length="224" mass="24275">MSKPALSARMQLERWRSQGADQLDPVRFHLMKSLAARADAQADAVREVLEHKLGALVDDYATALKQATRRPVGRGAAAASTPGSSQSSALGALTAQMAGHAALMEVDSRKTASADAMLFPEFPELPALDDFRRTWTTVRTASQVRQSLQDAPKDAGPLNSNVLVHRCITLMRECSPGYLQHFLGYVDALSWLEQLHTGGALANEETTPVTPGKKRSKSPSKRRG</sequence>
<accession>A0A836P5S8</accession>
<name>A0A836P5S8_XANVA</name>
<protein>
    <submittedName>
        <fullName evidence="2">Uncharacterized protein</fullName>
    </submittedName>
</protein>
<evidence type="ECO:0000256" key="1">
    <source>
        <dbReference type="SAM" id="MobiDB-lite"/>
    </source>
</evidence>
<organism evidence="2">
    <name type="scientific">Xanthomonas vasicola pv. vasculorum NCPPB 890</name>
    <dbReference type="NCBI Taxonomy" id="1184265"/>
    <lineage>
        <taxon>Bacteria</taxon>
        <taxon>Pseudomonadati</taxon>
        <taxon>Pseudomonadota</taxon>
        <taxon>Gammaproteobacteria</taxon>
        <taxon>Lysobacterales</taxon>
        <taxon>Lysobacteraceae</taxon>
        <taxon>Xanthomonas</taxon>
    </lineage>
</organism>
<reference evidence="2" key="1">
    <citation type="submission" date="2012-05" db="EMBL/GenBank/DDBJ databases">
        <authorList>
            <person name="Studholme D.J."/>
            <person name="Wasukira A."/>
            <person name="Grant M."/>
        </authorList>
    </citation>
    <scope>NUCLEOTIDE SEQUENCE [LARGE SCALE GENOMIC DNA]</scope>
    <source>
        <strain evidence="2">NCPPB 890</strain>
    </source>
</reference>
<dbReference type="EMBL" id="AKBN01000188">
    <property type="protein sequence ID" value="KFA03378.1"/>
    <property type="molecule type" value="Genomic_DNA"/>
</dbReference>
<dbReference type="Pfam" id="PF11445">
    <property type="entry name" value="DUF2894"/>
    <property type="match status" value="1"/>
</dbReference>
<gene>
    <name evidence="2" type="ORF">A11K_0103905</name>
</gene>
<evidence type="ECO:0000313" key="2">
    <source>
        <dbReference type="EMBL" id="KFA03378.1"/>
    </source>
</evidence>
<feature type="compositionally biased region" description="Basic residues" evidence="1">
    <location>
        <begin position="212"/>
        <end position="224"/>
    </location>
</feature>
<feature type="region of interest" description="Disordered" evidence="1">
    <location>
        <begin position="202"/>
        <end position="224"/>
    </location>
</feature>
<dbReference type="AlphaFoldDB" id="A0A836P5S8"/>